<dbReference type="Pfam" id="PF01704">
    <property type="entry name" value="UDPGP"/>
    <property type="match status" value="1"/>
</dbReference>
<dbReference type="EMBL" id="RWGY01000039">
    <property type="protein sequence ID" value="TVU07726.1"/>
    <property type="molecule type" value="Genomic_DNA"/>
</dbReference>
<evidence type="ECO:0000313" key="11">
    <source>
        <dbReference type="EMBL" id="TVU07726.1"/>
    </source>
</evidence>
<comment type="caution">
    <text evidence="11">The sequence shown here is derived from an EMBL/GenBank/DDBJ whole genome shotgun (WGS) entry which is preliminary data.</text>
</comment>
<evidence type="ECO:0000256" key="10">
    <source>
        <dbReference type="SAM" id="MobiDB-lite"/>
    </source>
</evidence>
<dbReference type="Proteomes" id="UP000324897">
    <property type="component" value="Chromosome 3"/>
</dbReference>
<keyword evidence="3" id="KW-0808">Transferase</keyword>
<evidence type="ECO:0000256" key="9">
    <source>
        <dbReference type="ARBA" id="ARBA00067124"/>
    </source>
</evidence>
<dbReference type="CDD" id="cd06424">
    <property type="entry name" value="UGGPase"/>
    <property type="match status" value="1"/>
</dbReference>
<dbReference type="PANTHER" id="PTHR11952:SF9">
    <property type="entry name" value="UDP-SUGAR PYROPHOSPHORYLASE"/>
    <property type="match status" value="1"/>
</dbReference>
<dbReference type="PANTHER" id="PTHR11952">
    <property type="entry name" value="UDP- GLUCOSE PYROPHOSPHORYLASE"/>
    <property type="match status" value="1"/>
</dbReference>
<dbReference type="GO" id="GO:0006048">
    <property type="term" value="P:UDP-N-acetylglucosamine biosynthetic process"/>
    <property type="evidence" value="ECO:0007669"/>
    <property type="project" value="TreeGrafter"/>
</dbReference>
<dbReference type="FunFam" id="3.90.550.10:FF:000091">
    <property type="entry name" value="UDP-sugar pyrophosphorylase"/>
    <property type="match status" value="1"/>
</dbReference>
<accession>A0A5J9T8N2</accession>
<dbReference type="Gene3D" id="2.160.10.30">
    <property type="match status" value="1"/>
</dbReference>
<evidence type="ECO:0000256" key="6">
    <source>
        <dbReference type="ARBA" id="ARBA00039080"/>
    </source>
</evidence>
<evidence type="ECO:0000256" key="7">
    <source>
        <dbReference type="ARBA" id="ARBA00048259"/>
    </source>
</evidence>
<dbReference type="SUPFAM" id="SSF53448">
    <property type="entry name" value="Nucleotide-diphospho-sugar transferases"/>
    <property type="match status" value="1"/>
</dbReference>
<comment type="function">
    <text evidence="8">May function as the terminal enzyme of the myo-inositol oxidation (MIO) pathway. May also play a role in the salvage pathway for synthesis of nucleotide sugars.</text>
</comment>
<proteinExistence type="inferred from homology"/>
<evidence type="ECO:0000256" key="3">
    <source>
        <dbReference type="ARBA" id="ARBA00022679"/>
    </source>
</evidence>
<keyword evidence="4" id="KW-0548">Nucleotidyltransferase</keyword>
<feature type="region of interest" description="Disordered" evidence="10">
    <location>
        <begin position="13"/>
        <end position="48"/>
    </location>
</feature>
<dbReference type="InterPro" id="IPR039741">
    <property type="entry name" value="UDP-sugar_pyrophosphorylase"/>
</dbReference>
<name>A0A5J9T8N2_9POAL</name>
<dbReference type="AlphaFoldDB" id="A0A5J9T8N2"/>
<evidence type="ECO:0000256" key="5">
    <source>
        <dbReference type="ARBA" id="ARBA00038047"/>
    </source>
</evidence>
<evidence type="ECO:0000256" key="2">
    <source>
        <dbReference type="ARBA" id="ARBA00001946"/>
    </source>
</evidence>
<organism evidence="11 12">
    <name type="scientific">Eragrostis curvula</name>
    <name type="common">weeping love grass</name>
    <dbReference type="NCBI Taxonomy" id="38414"/>
    <lineage>
        <taxon>Eukaryota</taxon>
        <taxon>Viridiplantae</taxon>
        <taxon>Streptophyta</taxon>
        <taxon>Embryophyta</taxon>
        <taxon>Tracheophyta</taxon>
        <taxon>Spermatophyta</taxon>
        <taxon>Magnoliopsida</taxon>
        <taxon>Liliopsida</taxon>
        <taxon>Poales</taxon>
        <taxon>Poaceae</taxon>
        <taxon>PACMAD clade</taxon>
        <taxon>Chloridoideae</taxon>
        <taxon>Eragrostideae</taxon>
        <taxon>Eragrostidinae</taxon>
        <taxon>Eragrostis</taxon>
    </lineage>
</organism>
<reference evidence="11 12" key="1">
    <citation type="journal article" date="2019" name="Sci. Rep.">
        <title>A high-quality genome of Eragrostis curvula grass provides insights into Poaceae evolution and supports new strategies to enhance forage quality.</title>
        <authorList>
            <person name="Carballo J."/>
            <person name="Santos B.A.C.M."/>
            <person name="Zappacosta D."/>
            <person name="Garbus I."/>
            <person name="Selva J.P."/>
            <person name="Gallo C.A."/>
            <person name="Diaz A."/>
            <person name="Albertini E."/>
            <person name="Caccamo M."/>
            <person name="Echenique V."/>
        </authorList>
    </citation>
    <scope>NUCLEOTIDE SEQUENCE [LARGE SCALE GENOMIC DNA]</scope>
    <source>
        <strain evidence="12">cv. Victoria</strain>
        <tissue evidence="11">Leaf</tissue>
    </source>
</reference>
<comment type="similarity">
    <text evidence="5">Belongs to the USP family.</text>
</comment>
<dbReference type="GO" id="GO:0051748">
    <property type="term" value="F:UTP-monosaccharide-1-phosphate uridylyltransferase activity"/>
    <property type="evidence" value="ECO:0007669"/>
    <property type="project" value="UniProtKB-EC"/>
</dbReference>
<evidence type="ECO:0000256" key="1">
    <source>
        <dbReference type="ARBA" id="ARBA00001936"/>
    </source>
</evidence>
<feature type="non-terminal residue" evidence="11">
    <location>
        <position position="1"/>
    </location>
</feature>
<dbReference type="InterPro" id="IPR002618">
    <property type="entry name" value="UDPGP_fam"/>
</dbReference>
<evidence type="ECO:0000313" key="12">
    <source>
        <dbReference type="Proteomes" id="UP000324897"/>
    </source>
</evidence>
<comment type="cofactor">
    <cofactor evidence="1">
        <name>Mn(2+)</name>
        <dbReference type="ChEBI" id="CHEBI:29035"/>
    </cofactor>
</comment>
<comment type="catalytic activity">
    <reaction evidence="7">
        <text>a monosaccharide 1-phosphate + UTP + H(+) = a UDP-monosaccharide + diphosphate</text>
        <dbReference type="Rhea" id="RHEA:13205"/>
        <dbReference type="ChEBI" id="CHEBI:15378"/>
        <dbReference type="ChEBI" id="CHEBI:33019"/>
        <dbReference type="ChEBI" id="CHEBI:46398"/>
        <dbReference type="ChEBI" id="CHEBI:140358"/>
        <dbReference type="ChEBI" id="CHEBI:140359"/>
        <dbReference type="EC" id="2.7.7.64"/>
    </reaction>
</comment>
<dbReference type="InterPro" id="IPR029044">
    <property type="entry name" value="Nucleotide-diphossugar_trans"/>
</dbReference>
<dbReference type="Gene3D" id="3.90.550.10">
    <property type="entry name" value="Spore Coat Polysaccharide Biosynthesis Protein SpsA, Chain A"/>
    <property type="match status" value="1"/>
</dbReference>
<dbReference type="OrthoDB" id="532420at2759"/>
<dbReference type="FunFam" id="2.160.10.30:FF:000001">
    <property type="entry name" value="UDP-sugar pyrophosphorylase"/>
    <property type="match status" value="1"/>
</dbReference>
<keyword evidence="12" id="KW-1185">Reference proteome</keyword>
<dbReference type="EC" id="2.7.7.64" evidence="6"/>
<evidence type="ECO:0000256" key="4">
    <source>
        <dbReference type="ARBA" id="ARBA00022695"/>
    </source>
</evidence>
<comment type="cofactor">
    <cofactor evidence="2">
        <name>Mg(2+)</name>
        <dbReference type="ChEBI" id="CHEBI:18420"/>
    </cofactor>
</comment>
<gene>
    <name evidence="11" type="ORF">EJB05_41093</name>
</gene>
<dbReference type="GO" id="GO:0003977">
    <property type="term" value="F:UDP-N-acetylglucosamine diphosphorylase activity"/>
    <property type="evidence" value="ECO:0007669"/>
    <property type="project" value="TreeGrafter"/>
</dbReference>
<protein>
    <recommendedName>
        <fullName evidence="9">UDP-sugar pyrophosphorylase</fullName>
        <ecNumber evidence="6">2.7.7.64</ecNumber>
    </recommendedName>
</protein>
<sequence>LAHFLLSPSLTAPILRNRRTPPPQRREREREREGTGAKQFAARDARRQATQLTPTRPLGWFPLLLVLVSPCAMASVADAAAAGVAAMGISGGAEWAQACPALQRNLQLLAPEEVVLAKMLLNEGQTHLFEHWPEPGLDDDKKRGFFDQVRRLNSSYPGGLASYIQNARKLLADSKAGKNPYDGFSPSVPSGEVLTFGDDNFLSLEAAGVKEARNAAFVLVAGGLGERLGYKGIKVALPRETTTGKCFLQHYIESILALQEASCKMAEDMCHTNIPFVIMTSDDTNELTINLLESNSYFGMDPTQVKILKQEKVACLADNDARLALDPNDKYKIQTKPHGHGDVHALLYSSGLLEQWRSAGRKWVLFFQDTNGLLFNAIPSALGVSATKGYNVNSLAVPRKAKESIGGITKLTHVDGRTMVINVEYNQLDPLLRATGHPDGDVNCETGYSPYPGNINQLILELGPYIEELKKTHGAISEFVNPKYTDSTKTAFKSSTRLECMMQDYPKTLPPSAKVGFTVMDTWLAYAPVKNNPEDAAKVPKGNPYHSATSGEMAIYRANSLVLRKAGAQIADPVVDTFNGQEVEVWPRITWSPRWGLSFKDVKEKVHGNSSISQRSAFVVNGQNIFIEGLSLDGTLVVNAADEAEVKVTGHVQNKGWIIQHVDYKDTSEKEEIRIRGFKFEKVEQLELNYTEPGKHSMGA</sequence>
<feature type="compositionally biased region" description="Basic and acidic residues" evidence="10">
    <location>
        <begin position="24"/>
        <end position="47"/>
    </location>
</feature>
<evidence type="ECO:0000256" key="8">
    <source>
        <dbReference type="ARBA" id="ARBA00059835"/>
    </source>
</evidence>